<proteinExistence type="predicted"/>
<evidence type="ECO:0000313" key="2">
    <source>
        <dbReference type="EMBL" id="QDT73199.1"/>
    </source>
</evidence>
<keyword evidence="3" id="KW-1185">Reference proteome</keyword>
<keyword evidence="1" id="KW-0732">Signal</keyword>
<dbReference type="EMBL" id="CP036339">
    <property type="protein sequence ID" value="QDT73199.1"/>
    <property type="molecule type" value="Genomic_DNA"/>
</dbReference>
<evidence type="ECO:0000313" key="3">
    <source>
        <dbReference type="Proteomes" id="UP000317909"/>
    </source>
</evidence>
<evidence type="ECO:0008006" key="4">
    <source>
        <dbReference type="Google" id="ProtNLM"/>
    </source>
</evidence>
<gene>
    <name evidence="2" type="ORF">I41_23880</name>
</gene>
<accession>A0A517TXW6</accession>
<dbReference type="Proteomes" id="UP000317909">
    <property type="component" value="Chromosome"/>
</dbReference>
<feature type="signal peptide" evidence="1">
    <location>
        <begin position="1"/>
        <end position="23"/>
    </location>
</feature>
<dbReference type="AlphaFoldDB" id="A0A517TXW6"/>
<name>A0A517TXW6_9BACT</name>
<dbReference type="PROSITE" id="PS51257">
    <property type="entry name" value="PROKAR_LIPOPROTEIN"/>
    <property type="match status" value="1"/>
</dbReference>
<dbReference type="InterPro" id="IPR012332">
    <property type="entry name" value="Autotransporter_pectin_lyase_C"/>
</dbReference>
<dbReference type="KEGG" id="llh:I41_23880"/>
<feature type="chain" id="PRO_5021709652" description="Autotransporter-associated beta strand repeat protein" evidence="1">
    <location>
        <begin position="24"/>
        <end position="697"/>
    </location>
</feature>
<reference evidence="2 3" key="1">
    <citation type="submission" date="2019-02" db="EMBL/GenBank/DDBJ databases">
        <title>Deep-cultivation of Planctomycetes and their phenomic and genomic characterization uncovers novel biology.</title>
        <authorList>
            <person name="Wiegand S."/>
            <person name="Jogler M."/>
            <person name="Boedeker C."/>
            <person name="Pinto D."/>
            <person name="Vollmers J."/>
            <person name="Rivas-Marin E."/>
            <person name="Kohn T."/>
            <person name="Peeters S.H."/>
            <person name="Heuer A."/>
            <person name="Rast P."/>
            <person name="Oberbeckmann S."/>
            <person name="Bunk B."/>
            <person name="Jeske O."/>
            <person name="Meyerdierks A."/>
            <person name="Storesund J.E."/>
            <person name="Kallscheuer N."/>
            <person name="Luecker S."/>
            <person name="Lage O.M."/>
            <person name="Pohl T."/>
            <person name="Merkel B.J."/>
            <person name="Hornburger P."/>
            <person name="Mueller R.-W."/>
            <person name="Bruemmer F."/>
            <person name="Labrenz M."/>
            <person name="Spormann A.M."/>
            <person name="Op den Camp H."/>
            <person name="Overmann J."/>
            <person name="Amann R."/>
            <person name="Jetten M.S.M."/>
            <person name="Mascher T."/>
            <person name="Medema M.H."/>
            <person name="Devos D.P."/>
            <person name="Kaster A.-K."/>
            <person name="Ovreas L."/>
            <person name="Rohde M."/>
            <person name="Galperin M.Y."/>
            <person name="Jogler C."/>
        </authorList>
    </citation>
    <scope>NUCLEOTIDE SEQUENCE [LARGE SCALE GENOMIC DNA]</scope>
    <source>
        <strain evidence="2 3">I41</strain>
    </source>
</reference>
<organism evidence="2 3">
    <name type="scientific">Lacipirellula limnantheis</name>
    <dbReference type="NCBI Taxonomy" id="2528024"/>
    <lineage>
        <taxon>Bacteria</taxon>
        <taxon>Pseudomonadati</taxon>
        <taxon>Planctomycetota</taxon>
        <taxon>Planctomycetia</taxon>
        <taxon>Pirellulales</taxon>
        <taxon>Lacipirellulaceae</taxon>
        <taxon>Lacipirellula</taxon>
    </lineage>
</organism>
<dbReference type="RefSeq" id="WP_145432724.1">
    <property type="nucleotide sequence ID" value="NZ_CP036339.1"/>
</dbReference>
<protein>
    <recommendedName>
        <fullName evidence="4">Autotransporter-associated beta strand repeat protein</fullName>
    </recommendedName>
</protein>
<sequence length="697" mass="71295" precursor="true">MIRLRSTALAAALWAAACSATHAEHSGRPAKLPPVIPNTLFLYLDEHGAPFASESGAGSTATVLNIFGWGFDPQNPNSPFEASSPAFTSADRQFGYDLRTQVYAYNGSVLTLSNVNKHTLEDLNSNLKVGPNFLVLHDESQLTMTNSVIGNLQLYDESNASLTNTQFIDLADGVEMNSSGQLTLTGVSTLPQVGSDGFLPSVIATKGTTLLDSSTVDEVVGRGDATITIRNSTVRSNVRTESDEEATATVKIEQNSVVGKITASRGAISMEGGRVKGLVQANITGSLSIKNATVDGSVTCLGNTTGNSSIFLDEATIEGNLVALSIDSTVVTTTSRVTAAGGVLKGTAFASGHGAVGILGVESVGTGAGMAAEVKDNASLSIREVSTIKGGVAASGNSELILDGIDTINGSLAVSSGGALQVTNLDRVAGDLTVSGKAKLALANIAVTGGAVVTENGSLDLIGGNSLYAFVQDGTLNLTNTQVEQSIAAHGKSHLKFAGSSRTGGTLFNLGTEQGLVSVSGGEVAGNLAGFGSSITAMSGGHVVGFPVFQGAATFLYSGGTFGLFGVPPAAADVSVGLENDAEAAPQGNLEELAPLPGFAAMGDAEIQFIGHDLQSTLVDPNFIYGESSYSVHQLTGRLADGTPVDGGLVYTENLFNARFSLIEAPVPEPTSLTLALVALLASARRNWGRIGFVNAR</sequence>
<evidence type="ECO:0000256" key="1">
    <source>
        <dbReference type="SAM" id="SignalP"/>
    </source>
</evidence>
<dbReference type="Gene3D" id="2.160.20.20">
    <property type="match status" value="1"/>
</dbReference>